<evidence type="ECO:0000313" key="1">
    <source>
        <dbReference type="EMBL" id="JAD60899.1"/>
    </source>
</evidence>
<sequence>MTILQLSIWFGATLYRATS</sequence>
<accession>A0A0A9BA86</accession>
<protein>
    <submittedName>
        <fullName evidence="1">Uncharacterized protein</fullName>
    </submittedName>
</protein>
<dbReference type="AlphaFoldDB" id="A0A0A9BA86"/>
<reference evidence="1" key="2">
    <citation type="journal article" date="2015" name="Data Brief">
        <title>Shoot transcriptome of the giant reed, Arundo donax.</title>
        <authorList>
            <person name="Barrero R.A."/>
            <person name="Guerrero F.D."/>
            <person name="Moolhuijzen P."/>
            <person name="Goolsby J.A."/>
            <person name="Tidwell J."/>
            <person name="Bellgard S.E."/>
            <person name="Bellgard M.I."/>
        </authorList>
    </citation>
    <scope>NUCLEOTIDE SEQUENCE</scope>
    <source>
        <tissue evidence="1">Shoot tissue taken approximately 20 cm above the soil surface</tissue>
    </source>
</reference>
<proteinExistence type="predicted"/>
<reference evidence="1" key="1">
    <citation type="submission" date="2014-09" db="EMBL/GenBank/DDBJ databases">
        <authorList>
            <person name="Magalhaes I.L.F."/>
            <person name="Oliveira U."/>
            <person name="Santos F.R."/>
            <person name="Vidigal T.H.D.A."/>
            <person name="Brescovit A.D."/>
            <person name="Santos A.J."/>
        </authorList>
    </citation>
    <scope>NUCLEOTIDE SEQUENCE</scope>
    <source>
        <tissue evidence="1">Shoot tissue taken approximately 20 cm above the soil surface</tissue>
    </source>
</reference>
<organism evidence="1">
    <name type="scientific">Arundo donax</name>
    <name type="common">Giant reed</name>
    <name type="synonym">Donax arundinaceus</name>
    <dbReference type="NCBI Taxonomy" id="35708"/>
    <lineage>
        <taxon>Eukaryota</taxon>
        <taxon>Viridiplantae</taxon>
        <taxon>Streptophyta</taxon>
        <taxon>Embryophyta</taxon>
        <taxon>Tracheophyta</taxon>
        <taxon>Spermatophyta</taxon>
        <taxon>Magnoliopsida</taxon>
        <taxon>Liliopsida</taxon>
        <taxon>Poales</taxon>
        <taxon>Poaceae</taxon>
        <taxon>PACMAD clade</taxon>
        <taxon>Arundinoideae</taxon>
        <taxon>Arundineae</taxon>
        <taxon>Arundo</taxon>
    </lineage>
</organism>
<name>A0A0A9BA86_ARUDO</name>
<dbReference type="EMBL" id="GBRH01236996">
    <property type="protein sequence ID" value="JAD60899.1"/>
    <property type="molecule type" value="Transcribed_RNA"/>
</dbReference>